<evidence type="ECO:0000313" key="1">
    <source>
        <dbReference type="EMBL" id="EDM18598.1"/>
    </source>
</evidence>
<dbReference type="InterPro" id="IPR014722">
    <property type="entry name" value="Rib_uL2_dom2"/>
</dbReference>
<organism evidence="1 2">
    <name type="scientific">Rattus norvegicus</name>
    <name type="common">Rat</name>
    <dbReference type="NCBI Taxonomy" id="10116"/>
    <lineage>
        <taxon>Eukaryota</taxon>
        <taxon>Metazoa</taxon>
        <taxon>Chordata</taxon>
        <taxon>Craniata</taxon>
        <taxon>Vertebrata</taxon>
        <taxon>Euteleostomi</taxon>
        <taxon>Mammalia</taxon>
        <taxon>Eutheria</taxon>
        <taxon>Euarchontoglires</taxon>
        <taxon>Glires</taxon>
        <taxon>Rodentia</taxon>
        <taxon>Myomorpha</taxon>
        <taxon>Muroidea</taxon>
        <taxon>Muridae</taxon>
        <taxon>Murinae</taxon>
        <taxon>Rattus</taxon>
    </lineage>
</organism>
<reference evidence="1 2" key="1">
    <citation type="submission" date="2005-09" db="EMBL/GenBank/DDBJ databases">
        <authorList>
            <person name="Mural R.J."/>
            <person name="Li P.W."/>
            <person name="Adams M.D."/>
            <person name="Amanatides P.G."/>
            <person name="Baden-Tillson H."/>
            <person name="Barnstead M."/>
            <person name="Chin S.H."/>
            <person name="Dew I."/>
            <person name="Evans C.A."/>
            <person name="Ferriera S."/>
            <person name="Flanigan M."/>
            <person name="Fosler C."/>
            <person name="Glodek A."/>
            <person name="Gu Z."/>
            <person name="Holt R.A."/>
            <person name="Jennings D."/>
            <person name="Kraft C.L."/>
            <person name="Lu F."/>
            <person name="Nguyen T."/>
            <person name="Nusskern D.R."/>
            <person name="Pfannkoch C.M."/>
            <person name="Sitter C."/>
            <person name="Sutton G.G."/>
            <person name="Venter J.C."/>
            <person name="Wang Z."/>
            <person name="Woodage T."/>
            <person name="Zheng X.H."/>
            <person name="Zhong F."/>
        </authorList>
    </citation>
    <scope>NUCLEOTIDE SEQUENCE [LARGE SCALE GENOMIC DNA]</scope>
    <source>
        <strain>BN</strain>
        <strain evidence="2">Sprague-Dawley</strain>
    </source>
</reference>
<name>A6I5Y2_RAT</name>
<dbReference type="Gene3D" id="2.30.30.30">
    <property type="match status" value="1"/>
</dbReference>
<accession>A6I5Y2</accession>
<dbReference type="Proteomes" id="UP000234681">
    <property type="component" value="Chromosome 1"/>
</dbReference>
<proteinExistence type="predicted"/>
<dbReference type="EMBL" id="CH473956">
    <property type="protein sequence ID" value="EDM18598.1"/>
    <property type="molecule type" value="Genomic_DNA"/>
</dbReference>
<sequence length="59" mass="6465">METGGGNLGMNGMIINREKLLGVVHVKDANNNSFPTQLSNNFIIVNSNKSWISPPPKRN</sequence>
<gene>
    <name evidence="1" type="ORF">rCG_39442</name>
</gene>
<evidence type="ECO:0000313" key="2">
    <source>
        <dbReference type="Proteomes" id="UP000234681"/>
    </source>
</evidence>
<dbReference type="AlphaFoldDB" id="A6I5Y2"/>
<protein>
    <submittedName>
        <fullName evidence="1">RCG39442</fullName>
    </submittedName>
</protein>
<feature type="non-terminal residue" evidence="1">
    <location>
        <position position="59"/>
    </location>
</feature>